<feature type="compositionally biased region" description="Low complexity" evidence="1">
    <location>
        <begin position="76"/>
        <end position="86"/>
    </location>
</feature>
<name>D1AUM4_ANACI</name>
<feature type="region of interest" description="Disordered" evidence="1">
    <location>
        <begin position="138"/>
        <end position="275"/>
    </location>
</feature>
<protein>
    <submittedName>
        <fullName evidence="2">Uncharacterized protein</fullName>
    </submittedName>
</protein>
<feature type="compositionally biased region" description="Low complexity" evidence="1">
    <location>
        <begin position="249"/>
        <end position="271"/>
    </location>
</feature>
<feature type="compositionally biased region" description="Basic and acidic residues" evidence="1">
    <location>
        <begin position="51"/>
        <end position="63"/>
    </location>
</feature>
<dbReference type="Proteomes" id="UP000000630">
    <property type="component" value="Chromosome"/>
</dbReference>
<organism evidence="2 3">
    <name type="scientific">Anaplasma centrale (strain Israel)</name>
    <name type="common">Anaplasma marginale subsp. centrale (strain Israel)</name>
    <dbReference type="NCBI Taxonomy" id="574556"/>
    <lineage>
        <taxon>Bacteria</taxon>
        <taxon>Pseudomonadati</taxon>
        <taxon>Pseudomonadota</taxon>
        <taxon>Alphaproteobacteria</taxon>
        <taxon>Rickettsiales</taxon>
        <taxon>Anaplasmataceae</taxon>
        <taxon>Anaplasma</taxon>
    </lineage>
</organism>
<accession>D1AUM4</accession>
<dbReference type="KEGG" id="acn:ACIS_00678"/>
<feature type="compositionally biased region" description="Low complexity" evidence="1">
    <location>
        <begin position="184"/>
        <end position="195"/>
    </location>
</feature>
<proteinExistence type="predicted"/>
<feature type="region of interest" description="Disordered" evidence="1">
    <location>
        <begin position="1"/>
        <end position="98"/>
    </location>
</feature>
<evidence type="ECO:0000256" key="1">
    <source>
        <dbReference type="SAM" id="MobiDB-lite"/>
    </source>
</evidence>
<feature type="compositionally biased region" description="Polar residues" evidence="1">
    <location>
        <begin position="212"/>
        <end position="236"/>
    </location>
</feature>
<dbReference type="HOGENOM" id="CLU_287668_0_0_5"/>
<feature type="compositionally biased region" description="Polar residues" evidence="1">
    <location>
        <begin position="145"/>
        <end position="161"/>
    </location>
</feature>
<gene>
    <name evidence="2" type="ordered locus">ACIS_00678</name>
</gene>
<dbReference type="EMBL" id="CP001759">
    <property type="protein sequence ID" value="ACZ49252.1"/>
    <property type="molecule type" value="Genomic_DNA"/>
</dbReference>
<sequence>MLRSADKFLKLLNSMHNTRSPRNDAPESAKNQVSQGGNGRLDPSRIHRRFSHGDIARTAEGRRAQSPYSDSRRRSSVSPAKSSVTSIASTQSRNVENIETRGARLCELRRPKAPVEQKPLVTAPKPAGAKIVKAIVTRSRRSDVSKSPASSSEQAGQSSRVAANPAVSGSPKVAPSTAGEQLQSSGSSSGSVASSEQCGRQAPDTLKDSKPSQEQSGKLSKSPALSSEQVGQSSKVANPALSGLPKVTQGAVGAQLQSSGGSSGSASVPQATPEGVRVAMQRDYSERLLDTEPFGNPYKLAIVLSENIQRCSDFSISAGSVYSLLCNSLLSRLMGDSYVPGVLEPKVTRKVCKFTRSVDFQRGRVVVDDMRSLRLITVNRDAVAVSVSSYTYGVDVASRMPLNAQIFQDLLSTRYTPVSPSSTAAKSVTNTALRFIFSYLVHLESLRRSSPKEEEVDATILTILEYLEDGHTNIHDVLHAKDYRGFYQYMKHLVASNACKANSLLLSTAQKAAAYMAEHYNALLSSIIVYQCVNTCPTNPSSSSTLRKVGSNAVQHLIPLLGFSSILSSIAARLYNATSKEDLVYAISVDNARLIMESQDFKDALVGDVVTALRGTIPPLTVSERYNQENLEKIAAAVFIFYPGCSVDGSDIILDKDGLRLLNVGEDRIRTSHVFFDEEGASRAAQQPDILLSELQWLFWSFRSSVGPLKWNEFLLELNELCETMITGQFAAAAQSDILRQLQRIGHLKQLDNRAGQVIYESFLPRVLHIRGFLRNRQLTESAAYLINFLHGPSATSTELSRLLLRICGSPHTAYAGYNGNTGQGSGVKHSLTYYESALKTSIDEHAGLFLDRFQADDRESGVERKLEDEFDRAFGAQYKPLELSERQRHKIIQTSAKRSFRQLLRLVFSGNIPELLCLATVVVSVFLGLYAPPEVFVTWMMFSSGCMGIVLCRSHNDEGVKVEHCMGTPPELLMQPATNVGMQPQHLREALPATQVGLLQSEIAPASCNPEAPTATSIPACQQPQSAMATAQLTSASLVSQNHIT</sequence>
<keyword evidence="3" id="KW-1185">Reference proteome</keyword>
<evidence type="ECO:0000313" key="2">
    <source>
        <dbReference type="EMBL" id="ACZ49252.1"/>
    </source>
</evidence>
<reference evidence="2 3" key="1">
    <citation type="journal article" date="2010" name="J. Bacteriol.">
        <title>Complete genome sequence of Anaplasma marginale subsp. centrale.</title>
        <authorList>
            <person name="Herndon D.R."/>
            <person name="Palmer G.H."/>
            <person name="Shkap V."/>
            <person name="Knowles D.P. Jr."/>
            <person name="Brayton K.A."/>
        </authorList>
    </citation>
    <scope>NUCLEOTIDE SEQUENCE [LARGE SCALE GENOMIC DNA]</scope>
    <source>
        <strain evidence="2 3">Israel</strain>
    </source>
</reference>
<dbReference type="AlphaFoldDB" id="D1AUM4"/>
<evidence type="ECO:0000313" key="3">
    <source>
        <dbReference type="Proteomes" id="UP000000630"/>
    </source>
</evidence>